<dbReference type="VEuPathDB" id="FungiDB:M747DRAFT_298408"/>
<protein>
    <submittedName>
        <fullName evidence="6">Membrane transport family protein</fullName>
    </submittedName>
</protein>
<dbReference type="GO" id="GO:0016491">
    <property type="term" value="F:oxidoreductase activity"/>
    <property type="evidence" value="ECO:0007669"/>
    <property type="project" value="UniProtKB-KW"/>
</dbReference>
<dbReference type="VEuPathDB" id="FungiDB:An01g11430"/>
<reference evidence="7" key="1">
    <citation type="submission" date="2018-10" db="EMBL/GenBank/DDBJ databases">
        <title>FDA dAtabase for Regulatory Grade micrObial Sequences (FDA-ARGOS): Supporting development and validation of Infectious Disease Dx tests.</title>
        <authorList>
            <person name="Kerrigan L."/>
            <person name="Tallon L."/>
            <person name="Sadzewicz L."/>
            <person name="Sengamalay N."/>
            <person name="Ott S."/>
            <person name="Godinez A."/>
            <person name="Nagaraj S."/>
            <person name="Vavikolanu K."/>
            <person name="Nadendla S."/>
            <person name="George J."/>
            <person name="Sichtig H."/>
        </authorList>
    </citation>
    <scope>NUCLEOTIDE SEQUENCE [LARGE SCALE GENOMIC DNA]</scope>
    <source>
        <strain evidence="7">FDAARGOS_311</strain>
    </source>
</reference>
<dbReference type="VEuPathDB" id="FungiDB:ATCC64974_14300"/>
<dbReference type="VEuPathDB" id="FungiDB:ASPNIDRAFT2_1149963"/>
<dbReference type="Gene3D" id="3.40.50.720">
    <property type="entry name" value="NAD(P)-binding Rossmann-like Domain"/>
    <property type="match status" value="1"/>
</dbReference>
<comment type="caution">
    <text evidence="6">The sequence shown here is derived from an EMBL/GenBank/DDBJ whole genome shotgun (WGS) entry which is preliminary data.</text>
</comment>
<dbReference type="VEuPathDB" id="FungiDB:ATCC64974_14290"/>
<feature type="domain" description="NAD-dependent epimerase/dehydratase" evidence="5">
    <location>
        <begin position="308"/>
        <end position="489"/>
    </location>
</feature>
<evidence type="ECO:0000256" key="4">
    <source>
        <dbReference type="SAM" id="MobiDB-lite"/>
    </source>
</evidence>
<evidence type="ECO:0000256" key="2">
    <source>
        <dbReference type="ARBA" id="ARBA00023002"/>
    </source>
</evidence>
<dbReference type="EMBL" id="NKJJ02000004">
    <property type="protein sequence ID" value="TPR11203.1"/>
    <property type="molecule type" value="Genomic_DNA"/>
</dbReference>
<sequence length="583" mass="65820">MGQKNYKRLYYNLLRSQESEAQLQEIPITEYPQPEISCYTTPIATVVIGQTHFKIAEYHLRPYSSLSHNSSELRISDINEDIGHTFIHFLSTGCYETLKPTDLGPEKCPWAREFERSVYAYHAARRYSIFGLEEHAKRYMLTFSEEVSTRQLLKTVSKVYSELPGHDSWFESFIRDKLAAAFEKDEFSFRYRVVRDGLGSDDNFNRFLMYTTLEIYADKLTSLRETAPNGHHQTNGHTEIPSEEKVPAEEKQSTTESPDDKEESSPRYPDEPLSADDTPTVVNAIPYQTLQLHRKNFSSLNPTANMKIAITGARGTVGRAVVREASQAGHSTVQVDRTDTEYDGTPNSEMKTADTANNYEATLEAFKGCDAVIHLAAIPDPIGKDDQVVHNNNVTSAFNGFYAAAQLGIKRFCYASSVNAIGLEYATRPLQFEYFPVDEEAPPNPTDSYALAKQEAETQARTFARWFPGMNIACMRIHAVASREEAQKGHNENWEDSAVKSLWGWVSPDATARACLLSVEKAEKLNGCEIFNVVAPTTTQDTPSIELAKKYYPDTEVRHELKGNQSFFTAEKANRILGWVHEE</sequence>
<organism evidence="6 7">
    <name type="scientific">Aspergillus niger</name>
    <dbReference type="NCBI Taxonomy" id="5061"/>
    <lineage>
        <taxon>Eukaryota</taxon>
        <taxon>Fungi</taxon>
        <taxon>Dikarya</taxon>
        <taxon>Ascomycota</taxon>
        <taxon>Pezizomycotina</taxon>
        <taxon>Eurotiomycetes</taxon>
        <taxon>Eurotiomycetidae</taxon>
        <taxon>Eurotiales</taxon>
        <taxon>Aspergillaceae</taxon>
        <taxon>Aspergillus</taxon>
        <taxon>Aspergillus subgen. Circumdati</taxon>
    </lineage>
</organism>
<evidence type="ECO:0000259" key="5">
    <source>
        <dbReference type="Pfam" id="PF01370"/>
    </source>
</evidence>
<gene>
    <name evidence="6" type="ORF">CAN33_0047540</name>
</gene>
<proteinExistence type="inferred from homology"/>
<dbReference type="PANTHER" id="PTHR43103:SF5">
    <property type="entry name" value="4-EPIMERASE, PUTATIVE (AFU_ORTHOLOGUE AFUA_7G00360)-RELATED"/>
    <property type="match status" value="1"/>
</dbReference>
<dbReference type="Pfam" id="PF01370">
    <property type="entry name" value="Epimerase"/>
    <property type="match status" value="1"/>
</dbReference>
<accession>A0A505IGG1</accession>
<evidence type="ECO:0000256" key="1">
    <source>
        <dbReference type="ARBA" id="ARBA00007637"/>
    </source>
</evidence>
<name>A0A505IGG1_ASPNG</name>
<dbReference type="InterPro" id="IPR001509">
    <property type="entry name" value="Epimerase_deHydtase"/>
</dbReference>
<feature type="region of interest" description="Disordered" evidence="4">
    <location>
        <begin position="327"/>
        <end position="352"/>
    </location>
</feature>
<dbReference type="Proteomes" id="UP000197666">
    <property type="component" value="Unassembled WGS sequence"/>
</dbReference>
<evidence type="ECO:0000313" key="6">
    <source>
        <dbReference type="EMBL" id="TPR11203.1"/>
    </source>
</evidence>
<dbReference type="PANTHER" id="PTHR43103">
    <property type="entry name" value="NUCLEOSIDE-DIPHOSPHATE-SUGAR EPIMERASE"/>
    <property type="match status" value="1"/>
</dbReference>
<dbReference type="SUPFAM" id="SSF51735">
    <property type="entry name" value="NAD(P)-binding Rossmann-fold domains"/>
    <property type="match status" value="1"/>
</dbReference>
<evidence type="ECO:0000256" key="3">
    <source>
        <dbReference type="ARBA" id="ARBA00023027"/>
    </source>
</evidence>
<dbReference type="VEuPathDB" id="FungiDB:An01g11440"/>
<dbReference type="VEuPathDB" id="FungiDB:ASPNIDRAFT2_1182729"/>
<feature type="region of interest" description="Disordered" evidence="4">
    <location>
        <begin position="226"/>
        <end position="281"/>
    </location>
</feature>
<evidence type="ECO:0000313" key="7">
    <source>
        <dbReference type="Proteomes" id="UP000197666"/>
    </source>
</evidence>
<keyword evidence="2" id="KW-0560">Oxidoreductase</keyword>
<dbReference type="VEuPathDB" id="FungiDB:M747DRAFT_266335"/>
<keyword evidence="3" id="KW-0520">NAD</keyword>
<dbReference type="AlphaFoldDB" id="A0A505IGG1"/>
<comment type="similarity">
    <text evidence="1">Belongs to the NAD(P)-dependent epimerase/dehydratase family.</text>
</comment>
<dbReference type="InterPro" id="IPR036291">
    <property type="entry name" value="NAD(P)-bd_dom_sf"/>
</dbReference>
<feature type="compositionally biased region" description="Basic and acidic residues" evidence="4">
    <location>
        <begin position="240"/>
        <end position="253"/>
    </location>
</feature>